<protein>
    <recommendedName>
        <fullName evidence="3">DUF222 domain-containing protein</fullName>
    </recommendedName>
</protein>
<evidence type="ECO:0000313" key="1">
    <source>
        <dbReference type="EMBL" id="GMA39619.1"/>
    </source>
</evidence>
<dbReference type="EMBL" id="BSUO01000001">
    <property type="protein sequence ID" value="GMA39619.1"/>
    <property type="molecule type" value="Genomic_DNA"/>
</dbReference>
<accession>A0ABQ6IQ81</accession>
<evidence type="ECO:0008006" key="3">
    <source>
        <dbReference type="Google" id="ProtNLM"/>
    </source>
</evidence>
<proteinExistence type="predicted"/>
<dbReference type="Proteomes" id="UP001157126">
    <property type="component" value="Unassembled WGS sequence"/>
</dbReference>
<dbReference type="SUPFAM" id="SSF52266">
    <property type="entry name" value="SGNH hydrolase"/>
    <property type="match status" value="1"/>
</dbReference>
<organism evidence="1 2">
    <name type="scientific">Mobilicoccus caccae</name>
    <dbReference type="NCBI Taxonomy" id="1859295"/>
    <lineage>
        <taxon>Bacteria</taxon>
        <taxon>Bacillati</taxon>
        <taxon>Actinomycetota</taxon>
        <taxon>Actinomycetes</taxon>
        <taxon>Micrococcales</taxon>
        <taxon>Dermatophilaceae</taxon>
        <taxon>Mobilicoccus</taxon>
    </lineage>
</organism>
<evidence type="ECO:0000313" key="2">
    <source>
        <dbReference type="Proteomes" id="UP001157126"/>
    </source>
</evidence>
<name>A0ABQ6IQ81_9MICO</name>
<comment type="caution">
    <text evidence="1">The sequence shown here is derived from an EMBL/GenBank/DDBJ whole genome shotgun (WGS) entry which is preliminary data.</text>
</comment>
<sequence>MSAHRALARLTDDLDDLLLEVARGQGALAVDVRALFDEGVGDLHAVTTPLENSFLPRASGHAAYAEAVARAVEGAGHPPAARSALRRGMAVPAVQSGPDRVGSGRLVSLGALFRRRT</sequence>
<reference evidence="2" key="1">
    <citation type="journal article" date="2019" name="Int. J. Syst. Evol. Microbiol.">
        <title>The Global Catalogue of Microorganisms (GCM) 10K type strain sequencing project: providing services to taxonomists for standard genome sequencing and annotation.</title>
        <authorList>
            <consortium name="The Broad Institute Genomics Platform"/>
            <consortium name="The Broad Institute Genome Sequencing Center for Infectious Disease"/>
            <person name="Wu L."/>
            <person name="Ma J."/>
        </authorList>
    </citation>
    <scope>NUCLEOTIDE SEQUENCE [LARGE SCALE GENOMIC DNA]</scope>
    <source>
        <strain evidence="2">NBRC 113072</strain>
    </source>
</reference>
<keyword evidence="2" id="KW-1185">Reference proteome</keyword>
<gene>
    <name evidence="1" type="ORF">GCM10025883_16640</name>
</gene>